<evidence type="ECO:0000256" key="4">
    <source>
        <dbReference type="ARBA" id="ARBA00023163"/>
    </source>
</evidence>
<keyword evidence="2" id="KW-0805">Transcription regulation</keyword>
<dbReference type="InterPro" id="IPR036271">
    <property type="entry name" value="Tet_transcr_reg_TetR-rel_C_sf"/>
</dbReference>
<dbReference type="InterPro" id="IPR001647">
    <property type="entry name" value="HTH_TetR"/>
</dbReference>
<accession>A0A5M4FD17</accession>
<dbReference type="SUPFAM" id="SSF48498">
    <property type="entry name" value="Tetracyclin repressor-like, C-terminal domain"/>
    <property type="match status" value="1"/>
</dbReference>
<evidence type="ECO:0000313" key="8">
    <source>
        <dbReference type="Proteomes" id="UP000380867"/>
    </source>
</evidence>
<keyword evidence="8" id="KW-1185">Reference proteome</keyword>
<dbReference type="PANTHER" id="PTHR30055:SF241">
    <property type="entry name" value="TRANSCRIPTIONAL REGULATORY PROTEIN"/>
    <property type="match status" value="1"/>
</dbReference>
<feature type="domain" description="HTH tetR-type" evidence="6">
    <location>
        <begin position="20"/>
        <end position="80"/>
    </location>
</feature>
<protein>
    <submittedName>
        <fullName evidence="7">TetR/AcrR family transcriptional regulator</fullName>
    </submittedName>
</protein>
<dbReference type="SUPFAM" id="SSF46689">
    <property type="entry name" value="Homeodomain-like"/>
    <property type="match status" value="1"/>
</dbReference>
<name>A0A5M4FD17_9ACTN</name>
<evidence type="ECO:0000256" key="3">
    <source>
        <dbReference type="ARBA" id="ARBA00023125"/>
    </source>
</evidence>
<evidence type="ECO:0000313" key="7">
    <source>
        <dbReference type="EMBL" id="KAA1397132.1"/>
    </source>
</evidence>
<dbReference type="InterPro" id="IPR009057">
    <property type="entry name" value="Homeodomain-like_sf"/>
</dbReference>
<dbReference type="Proteomes" id="UP000380867">
    <property type="component" value="Unassembled WGS sequence"/>
</dbReference>
<feature type="DNA-binding region" description="H-T-H motif" evidence="5">
    <location>
        <begin position="43"/>
        <end position="62"/>
    </location>
</feature>
<keyword evidence="4" id="KW-0804">Transcription</keyword>
<dbReference type="AlphaFoldDB" id="A0A5M4FD17"/>
<dbReference type="Pfam" id="PF13977">
    <property type="entry name" value="TetR_C_6"/>
    <property type="match status" value="1"/>
</dbReference>
<dbReference type="InterPro" id="IPR039538">
    <property type="entry name" value="BetI_C"/>
</dbReference>
<dbReference type="Gene3D" id="1.10.357.10">
    <property type="entry name" value="Tetracycline Repressor, domain 2"/>
    <property type="match status" value="1"/>
</dbReference>
<keyword evidence="3 5" id="KW-0238">DNA-binding</keyword>
<dbReference type="OrthoDB" id="7252896at2"/>
<dbReference type="EMBL" id="SDPQ02000002">
    <property type="protein sequence ID" value="KAA1397132.1"/>
    <property type="molecule type" value="Genomic_DNA"/>
</dbReference>
<evidence type="ECO:0000256" key="1">
    <source>
        <dbReference type="ARBA" id="ARBA00022491"/>
    </source>
</evidence>
<dbReference type="PROSITE" id="PS50977">
    <property type="entry name" value="HTH_TETR_2"/>
    <property type="match status" value="1"/>
</dbReference>
<dbReference type="GO" id="GO:0003700">
    <property type="term" value="F:DNA-binding transcription factor activity"/>
    <property type="evidence" value="ECO:0007669"/>
    <property type="project" value="TreeGrafter"/>
</dbReference>
<proteinExistence type="predicted"/>
<reference evidence="7" key="1">
    <citation type="submission" date="2019-09" db="EMBL/GenBank/DDBJ databases">
        <authorList>
            <person name="Li J."/>
        </authorList>
    </citation>
    <scope>NUCLEOTIDE SEQUENCE [LARGE SCALE GENOMIC DNA]</scope>
    <source>
        <strain evidence="7">JCM 14732</strain>
    </source>
</reference>
<evidence type="ECO:0000256" key="5">
    <source>
        <dbReference type="PROSITE-ProRule" id="PRU00335"/>
    </source>
</evidence>
<gene>
    <name evidence="7" type="ORF">ESP70_006910</name>
</gene>
<organism evidence="7 8">
    <name type="scientific">Aeromicrobium ginsengisoli</name>
    <dbReference type="NCBI Taxonomy" id="363867"/>
    <lineage>
        <taxon>Bacteria</taxon>
        <taxon>Bacillati</taxon>
        <taxon>Actinomycetota</taxon>
        <taxon>Actinomycetes</taxon>
        <taxon>Propionibacteriales</taxon>
        <taxon>Nocardioidaceae</taxon>
        <taxon>Aeromicrobium</taxon>
    </lineage>
</organism>
<keyword evidence="1" id="KW-0678">Repressor</keyword>
<evidence type="ECO:0000256" key="2">
    <source>
        <dbReference type="ARBA" id="ARBA00023015"/>
    </source>
</evidence>
<dbReference type="PANTHER" id="PTHR30055">
    <property type="entry name" value="HTH-TYPE TRANSCRIPTIONAL REGULATOR RUTR"/>
    <property type="match status" value="1"/>
</dbReference>
<dbReference type="GO" id="GO:0000976">
    <property type="term" value="F:transcription cis-regulatory region binding"/>
    <property type="evidence" value="ECO:0007669"/>
    <property type="project" value="TreeGrafter"/>
</dbReference>
<comment type="caution">
    <text evidence="7">The sequence shown here is derived from an EMBL/GenBank/DDBJ whole genome shotgun (WGS) entry which is preliminary data.</text>
</comment>
<sequence length="207" mass="22437">MKESFVAVTSTRVTRAERQAQTRERLIEVAREMFLSDGYAATSLDKVAVRAGFSKGAVYSNFAGKEQLCMAVLDSIHEEQIEGVVAAFSQDTDLDGRIEAFAAWAREGLGQPRWTALEVEFGAIARQSPYVATELVKRHREIRAAIAELVRQVTAEAGLGDTVDADQAATTLLSLGIGLGTLRSLDNTIDVGVFADTMRALLKSSKL</sequence>
<evidence type="ECO:0000259" key="6">
    <source>
        <dbReference type="PROSITE" id="PS50977"/>
    </source>
</evidence>
<dbReference type="InterPro" id="IPR050109">
    <property type="entry name" value="HTH-type_TetR-like_transc_reg"/>
</dbReference>
<dbReference type="Pfam" id="PF00440">
    <property type="entry name" value="TetR_N"/>
    <property type="match status" value="1"/>
</dbReference>
<dbReference type="PRINTS" id="PR00455">
    <property type="entry name" value="HTHTETR"/>
</dbReference>